<comment type="caution">
    <text evidence="1">The sequence shown here is derived from an EMBL/GenBank/DDBJ whole genome shotgun (WGS) entry which is preliminary data.</text>
</comment>
<evidence type="ECO:0000313" key="1">
    <source>
        <dbReference type="EMBL" id="MCL6656885.1"/>
    </source>
</evidence>
<proteinExistence type="predicted"/>
<dbReference type="RefSeq" id="WP_102726894.1">
    <property type="nucleotide sequence ID" value="NZ_CP072027.1"/>
</dbReference>
<dbReference type="EMBL" id="JAMGSI010000001">
    <property type="protein sequence ID" value="MCL6656885.1"/>
    <property type="molecule type" value="Genomic_DNA"/>
</dbReference>
<dbReference type="Proteomes" id="UP001202031">
    <property type="component" value="Unassembled WGS sequence"/>
</dbReference>
<protein>
    <submittedName>
        <fullName evidence="1">Uncharacterized protein</fullName>
    </submittedName>
</protein>
<sequence>MTRDDQLAALNKSILRDLPDILDAWLGDARPGLEKLTRAACDDTLTDDEFRRMVADYLASGKLLKSLHPAALAEAMEHAMGTAAVIGKTSVPRV</sequence>
<evidence type="ECO:0000313" key="2">
    <source>
        <dbReference type="Proteomes" id="UP001202031"/>
    </source>
</evidence>
<organism evidence="1 2">
    <name type="scientific">Akkermansia massiliensis</name>
    <dbReference type="NCBI Taxonomy" id="2927224"/>
    <lineage>
        <taxon>Bacteria</taxon>
        <taxon>Pseudomonadati</taxon>
        <taxon>Verrucomicrobiota</taxon>
        <taxon>Verrucomicrobiia</taxon>
        <taxon>Verrucomicrobiales</taxon>
        <taxon>Akkermansiaceae</taxon>
        <taxon>Akkermansia</taxon>
    </lineage>
</organism>
<accession>A0ABT0R7I7</accession>
<name>A0ABT0R7I7_9BACT</name>
<gene>
    <name evidence="1" type="ORF">M8N44_06070</name>
</gene>
<reference evidence="1 2" key="1">
    <citation type="submission" date="2022-03" db="EMBL/GenBank/DDBJ databases">
        <title>Taxonomic description of new species and reclassification of some bacterial strains.</title>
        <authorList>
            <person name="Ndongo S."/>
        </authorList>
    </citation>
    <scope>NUCLEOTIDE SEQUENCE [LARGE SCALE GENOMIC DNA]</scope>
    <source>
        <strain evidence="1 2">Marseille-P6666</strain>
    </source>
</reference>
<dbReference type="GeneID" id="84023417"/>
<keyword evidence="2" id="KW-1185">Reference proteome</keyword>